<dbReference type="InterPro" id="IPR006046">
    <property type="entry name" value="Alpha_amylase"/>
</dbReference>
<dbReference type="AlphaFoldDB" id="A0A0B8Q2X9"/>
<protein>
    <submittedName>
        <fullName evidence="7">Glycosidase</fullName>
    </submittedName>
</protein>
<evidence type="ECO:0000313" key="7">
    <source>
        <dbReference type="EMBL" id="GAM73870.1"/>
    </source>
</evidence>
<dbReference type="InterPro" id="IPR017853">
    <property type="entry name" value="GH"/>
</dbReference>
<dbReference type="STRING" id="1481914.JCM19241_5066"/>
<dbReference type="SUPFAM" id="SSF51445">
    <property type="entry name" value="(Trans)glycosidases"/>
    <property type="match status" value="1"/>
</dbReference>
<dbReference type="GO" id="GO:0004556">
    <property type="term" value="F:alpha-amylase activity"/>
    <property type="evidence" value="ECO:0007669"/>
    <property type="project" value="InterPro"/>
</dbReference>
<evidence type="ECO:0000256" key="5">
    <source>
        <dbReference type="RuleBase" id="RU003615"/>
    </source>
</evidence>
<dbReference type="EMBL" id="BBSC01000002">
    <property type="protein sequence ID" value="GAM73870.1"/>
    <property type="molecule type" value="Genomic_DNA"/>
</dbReference>
<evidence type="ECO:0000313" key="8">
    <source>
        <dbReference type="Proteomes" id="UP000031666"/>
    </source>
</evidence>
<dbReference type="PRINTS" id="PR00110">
    <property type="entry name" value="ALPHAAMYLASE"/>
</dbReference>
<dbReference type="InterPro" id="IPR006047">
    <property type="entry name" value="GH13_cat_dom"/>
</dbReference>
<dbReference type="Proteomes" id="UP000031666">
    <property type="component" value="Unassembled WGS sequence"/>
</dbReference>
<sequence length="133" mass="15541">MSTQITPNIQASDVILHAFDWPYLMVAERAEEIAKLGYKTVLVSPPMKSFIHEKGTDWWQRYQPQDYRIIDNQLGDTQDFRDMMTATRDAGLRVYVDVVFNHMANEAISETTCSIRVKRNWSSIRKSQRNMSH</sequence>
<name>A0A0B8Q2X9_9VIBR</name>
<dbReference type="PANTHER" id="PTHR43447">
    <property type="entry name" value="ALPHA-AMYLASE"/>
    <property type="match status" value="1"/>
</dbReference>
<evidence type="ECO:0000256" key="4">
    <source>
        <dbReference type="ARBA" id="ARBA00023295"/>
    </source>
</evidence>
<reference evidence="7 8" key="2">
    <citation type="submission" date="2015-01" db="EMBL/GenBank/DDBJ databases">
        <authorList>
            <consortium name="NBRP consortium"/>
            <person name="Sawabe T."/>
            <person name="Meirelles P."/>
            <person name="Feng G."/>
            <person name="Sayaka M."/>
            <person name="Hattori M."/>
            <person name="Ohkuma M."/>
        </authorList>
    </citation>
    <scope>NUCLEOTIDE SEQUENCE [LARGE SCALE GENOMIC DNA]</scope>
    <source>
        <strain evidence="8">JCM 19241</strain>
    </source>
</reference>
<feature type="domain" description="Glycosyl hydrolase family 13 catalytic" evidence="6">
    <location>
        <begin position="27"/>
        <end position="107"/>
    </location>
</feature>
<comment type="similarity">
    <text evidence="1 5">Belongs to the glycosyl hydrolase 13 family.</text>
</comment>
<evidence type="ECO:0000256" key="1">
    <source>
        <dbReference type="ARBA" id="ARBA00008061"/>
    </source>
</evidence>
<keyword evidence="3" id="KW-0119">Carbohydrate metabolism</keyword>
<keyword evidence="2" id="KW-0378">Hydrolase</keyword>
<comment type="caution">
    <text evidence="7">The sequence shown here is derived from an EMBL/GenBank/DDBJ whole genome shotgun (WGS) entry which is preliminary data.</text>
</comment>
<evidence type="ECO:0000256" key="2">
    <source>
        <dbReference type="ARBA" id="ARBA00022801"/>
    </source>
</evidence>
<evidence type="ECO:0000256" key="3">
    <source>
        <dbReference type="ARBA" id="ARBA00023277"/>
    </source>
</evidence>
<proteinExistence type="inferred from homology"/>
<accession>A0A0B8Q2X9</accession>
<dbReference type="GO" id="GO:0043169">
    <property type="term" value="F:cation binding"/>
    <property type="evidence" value="ECO:0007669"/>
    <property type="project" value="InterPro"/>
</dbReference>
<dbReference type="Pfam" id="PF00128">
    <property type="entry name" value="Alpha-amylase"/>
    <property type="match status" value="1"/>
</dbReference>
<reference evidence="7 8" key="1">
    <citation type="submission" date="2015-01" db="EMBL/GenBank/DDBJ databases">
        <title>Vibrio sp. C94 JCM 19241 whole genome shotgun sequence.</title>
        <authorList>
            <person name="Sawabe T."/>
            <person name="Meirelles P."/>
            <person name="Feng G."/>
            <person name="Sayaka M."/>
            <person name="Hattori M."/>
            <person name="Ohkuma M."/>
        </authorList>
    </citation>
    <scope>NUCLEOTIDE SEQUENCE [LARGE SCALE GENOMIC DNA]</scope>
    <source>
        <strain evidence="8">JCM 19241</strain>
    </source>
</reference>
<dbReference type="Gene3D" id="3.20.20.80">
    <property type="entry name" value="Glycosidases"/>
    <property type="match status" value="1"/>
</dbReference>
<evidence type="ECO:0000259" key="6">
    <source>
        <dbReference type="Pfam" id="PF00128"/>
    </source>
</evidence>
<gene>
    <name evidence="7" type="ORF">JCM19241_5066</name>
</gene>
<organism evidence="7 8">
    <name type="scientific">Vibrio ishigakensis</name>
    <dbReference type="NCBI Taxonomy" id="1481914"/>
    <lineage>
        <taxon>Bacteria</taxon>
        <taxon>Pseudomonadati</taxon>
        <taxon>Pseudomonadota</taxon>
        <taxon>Gammaproteobacteria</taxon>
        <taxon>Vibrionales</taxon>
        <taxon>Vibrionaceae</taxon>
        <taxon>Vibrio</taxon>
    </lineage>
</organism>
<keyword evidence="4 7" id="KW-0326">Glycosidase</keyword>
<dbReference type="GO" id="GO:0005975">
    <property type="term" value="P:carbohydrate metabolic process"/>
    <property type="evidence" value="ECO:0007669"/>
    <property type="project" value="InterPro"/>
</dbReference>